<reference evidence="3" key="1">
    <citation type="submission" date="2016-10" db="EMBL/GenBank/DDBJ databases">
        <authorList>
            <person name="Varghese N."/>
            <person name="Submissions S."/>
        </authorList>
    </citation>
    <scope>NUCLEOTIDE SEQUENCE [LARGE SCALE GENOMIC DNA]</scope>
    <source>
        <strain evidence="3">DC30,IBRC 10041,KCTC 4046</strain>
    </source>
</reference>
<dbReference type="InterPro" id="IPR013783">
    <property type="entry name" value="Ig-like_fold"/>
</dbReference>
<feature type="transmembrane region" description="Helical" evidence="1">
    <location>
        <begin position="12"/>
        <end position="30"/>
    </location>
</feature>
<dbReference type="OrthoDB" id="121941at2157"/>
<sequence length="694" mass="72189">MDFWDDNRAVTVQIGAILLFATLIIAMSIYQMTIVPSQNAEIEYKHSQTVQNQMTDVRNSILRAAGTGTIQPASVTLGTQYPTRVFLVNPPPATGTLQTSDAGAIQLTNVSANNAETNDFFEAIGGTWNTSTKTLSYEPNYHEYDNAPSILYESSILSVYHPDAENSPVIPVSGQVLVNEESNTITLVALNGSLNTAQSGSVSVDPVSLSAPYEPVEITPEGDAETMTLTIPTKVSPDLMETRTSLTDVSPGPRNGTVNITLRGDYTLRTAKIGVGSDTTEPGPRYLTTSEDTVVQPNEEFTVSVRDKFNNPVGDQNVTVTANGSVVGSTSKRVSQSGEVTFTYTGSGEDVNISIPGSGEEHKVIFEGKSGGGGDGGDGGDGSVDRADIAFVDSTSGTLKTVGASGTITTYAAGGNVETVGSTISVDANSAIEVTFVDTSGNIKYIDSSDSSPTTLLSSVSAKKDGIAAGTWQGSPKSVFFANNNDEDGLYRKAPGGERQLVAAFPQTLRAVVGIGDIDSDGSDEIAAVTNGQKIAILDDDGSTYVSEHQPASSSGLAIGSVADYNGDGQERIAIVDGSNNPVLVGCGANPGGKYKCNSKWGGTTTLSSAGQAKKAPFGKGDIDGDGRPELVYAENINSPAELYGVSVSGDTVSDEAYVTRSDGTRIKVVVAKGVSEYVEPLSPLPFGKMLSAG</sequence>
<dbReference type="Proteomes" id="UP000199079">
    <property type="component" value="Unassembled WGS sequence"/>
</dbReference>
<evidence type="ECO:0000313" key="3">
    <source>
        <dbReference type="Proteomes" id="UP000199079"/>
    </source>
</evidence>
<protein>
    <recommendedName>
        <fullName evidence="4">Repeat domain-containing protein</fullName>
    </recommendedName>
</protein>
<dbReference type="InterPro" id="IPR028994">
    <property type="entry name" value="Integrin_alpha_N"/>
</dbReference>
<gene>
    <name evidence="2" type="ORF">SAMN05216564_107130</name>
</gene>
<keyword evidence="1" id="KW-1133">Transmembrane helix</keyword>
<keyword evidence="1" id="KW-0472">Membrane</keyword>
<evidence type="ECO:0000256" key="1">
    <source>
        <dbReference type="SAM" id="Phobius"/>
    </source>
</evidence>
<evidence type="ECO:0008006" key="4">
    <source>
        <dbReference type="Google" id="ProtNLM"/>
    </source>
</evidence>
<evidence type="ECO:0000313" key="2">
    <source>
        <dbReference type="EMBL" id="SDY65129.1"/>
    </source>
</evidence>
<dbReference type="RefSeq" id="WP_092733761.1">
    <property type="nucleotide sequence ID" value="NZ_FNPC01000007.1"/>
</dbReference>
<organism evidence="2 3">
    <name type="scientific">Halopenitus persicus</name>
    <dbReference type="NCBI Taxonomy" id="1048396"/>
    <lineage>
        <taxon>Archaea</taxon>
        <taxon>Methanobacteriati</taxon>
        <taxon>Methanobacteriota</taxon>
        <taxon>Stenosarchaea group</taxon>
        <taxon>Halobacteria</taxon>
        <taxon>Halobacteriales</taxon>
        <taxon>Haloferacaceae</taxon>
        <taxon>Halopenitus</taxon>
    </lineage>
</organism>
<proteinExistence type="predicted"/>
<keyword evidence="3" id="KW-1185">Reference proteome</keyword>
<keyword evidence="1" id="KW-0812">Transmembrane</keyword>
<dbReference type="AlphaFoldDB" id="A0A1H3LLX8"/>
<dbReference type="EMBL" id="FNPC01000007">
    <property type="protein sequence ID" value="SDY65129.1"/>
    <property type="molecule type" value="Genomic_DNA"/>
</dbReference>
<dbReference type="InterPro" id="IPR008964">
    <property type="entry name" value="Invasin/intimin_cell_adhesion"/>
</dbReference>
<dbReference type="Gene3D" id="2.60.40.10">
    <property type="entry name" value="Immunoglobulins"/>
    <property type="match status" value="1"/>
</dbReference>
<dbReference type="SUPFAM" id="SSF69318">
    <property type="entry name" value="Integrin alpha N-terminal domain"/>
    <property type="match status" value="1"/>
</dbReference>
<name>A0A1H3LLX8_9EURY</name>
<dbReference type="SUPFAM" id="SSF49373">
    <property type="entry name" value="Invasin/intimin cell-adhesion fragments"/>
    <property type="match status" value="1"/>
</dbReference>
<accession>A0A1H3LLX8</accession>